<evidence type="ECO:0000256" key="1">
    <source>
        <dbReference type="SAM" id="MobiDB-lite"/>
    </source>
</evidence>
<feature type="compositionally biased region" description="Basic and acidic residues" evidence="1">
    <location>
        <begin position="91"/>
        <end position="109"/>
    </location>
</feature>
<dbReference type="EMBL" id="JBBNAF010000010">
    <property type="protein sequence ID" value="KAK9108661.1"/>
    <property type="molecule type" value="Genomic_DNA"/>
</dbReference>
<dbReference type="Proteomes" id="UP001420932">
    <property type="component" value="Unassembled WGS sequence"/>
</dbReference>
<feature type="region of interest" description="Disordered" evidence="1">
    <location>
        <begin position="91"/>
        <end position="120"/>
    </location>
</feature>
<sequence length="354" mass="39389">MGSLKLQRGRGDADIPNIGESCGKLMRIWRVGERGWDTILVLGDDDKGWAMFLNGLVDEEESVTDHFAKGRAGRIDPEPFPPLRWEMREEEECHSSQWGEGREGGEYHKPSRPPSMRSEQGDTWNLIESRLAKELRHNITLTTTGEDRAILECQSLEEKIKLLNDGGRMCGELVASKTEGGRVARDRGGSRVVSDQTWGSTEKGKEVDTWRQGTSLGQREDDPPDIHATTGDECRKEDIALYVGDSFIQIVEEETGRRAGKEVAMTEVEGPSTASELGIRCHLCVEDGTRQKSALSTRHKNDDEYLEIRGANWAEMGGERGQALCLLCVTEEGLKEGLITEAYIVELEQEVAGL</sequence>
<dbReference type="AlphaFoldDB" id="A0AAP0I4V9"/>
<feature type="region of interest" description="Disordered" evidence="1">
    <location>
        <begin position="181"/>
        <end position="208"/>
    </location>
</feature>
<organism evidence="2 3">
    <name type="scientific">Stephania yunnanensis</name>
    <dbReference type="NCBI Taxonomy" id="152371"/>
    <lineage>
        <taxon>Eukaryota</taxon>
        <taxon>Viridiplantae</taxon>
        <taxon>Streptophyta</taxon>
        <taxon>Embryophyta</taxon>
        <taxon>Tracheophyta</taxon>
        <taxon>Spermatophyta</taxon>
        <taxon>Magnoliopsida</taxon>
        <taxon>Ranunculales</taxon>
        <taxon>Menispermaceae</taxon>
        <taxon>Menispermoideae</taxon>
        <taxon>Cissampelideae</taxon>
        <taxon>Stephania</taxon>
    </lineage>
</organism>
<evidence type="ECO:0000313" key="2">
    <source>
        <dbReference type="EMBL" id="KAK9108661.1"/>
    </source>
</evidence>
<reference evidence="2 3" key="1">
    <citation type="submission" date="2024-01" db="EMBL/GenBank/DDBJ databases">
        <title>Genome assemblies of Stephania.</title>
        <authorList>
            <person name="Yang L."/>
        </authorList>
    </citation>
    <scope>NUCLEOTIDE SEQUENCE [LARGE SCALE GENOMIC DNA]</scope>
    <source>
        <strain evidence="2">YNDBR</strain>
        <tissue evidence="2">Leaf</tissue>
    </source>
</reference>
<evidence type="ECO:0000313" key="3">
    <source>
        <dbReference type="Proteomes" id="UP001420932"/>
    </source>
</evidence>
<name>A0AAP0I4V9_9MAGN</name>
<accession>A0AAP0I4V9</accession>
<comment type="caution">
    <text evidence="2">The sequence shown here is derived from an EMBL/GenBank/DDBJ whole genome shotgun (WGS) entry which is preliminary data.</text>
</comment>
<proteinExistence type="predicted"/>
<protein>
    <submittedName>
        <fullName evidence="2">Uncharacterized protein</fullName>
    </submittedName>
</protein>
<keyword evidence="3" id="KW-1185">Reference proteome</keyword>
<gene>
    <name evidence="2" type="ORF">Syun_024672</name>
</gene>